<dbReference type="Proteomes" id="UP000249396">
    <property type="component" value="Unassembled WGS sequence"/>
</dbReference>
<comment type="caution">
    <text evidence="1">The sequence shown here is derived from an EMBL/GenBank/DDBJ whole genome shotgun (WGS) entry which is preliminary data.</text>
</comment>
<proteinExistence type="predicted"/>
<dbReference type="AlphaFoldDB" id="A0A2W4RM79"/>
<sequence length="72" mass="8048">MLLVLLAQAPIVIVQIYMIQAKSDSHPEQKKETREQPAEPLIPHAQSFPMILATHAHAQLKVIAIQLLNMEA</sequence>
<protein>
    <submittedName>
        <fullName evidence="1">Uncharacterized protein</fullName>
    </submittedName>
</protein>
<evidence type="ECO:0000313" key="2">
    <source>
        <dbReference type="Proteomes" id="UP000249396"/>
    </source>
</evidence>
<reference evidence="1 2" key="1">
    <citation type="journal article" date="2018" name="Aquat. Microb. Ecol.">
        <title>Gammaproteobacterial methanotrophs dominate.</title>
        <authorList>
            <person name="Rissanen A.J."/>
            <person name="Saarenheimo J."/>
            <person name="Tiirola M."/>
            <person name="Peura S."/>
            <person name="Aalto S.L."/>
            <person name="Karvinen A."/>
            <person name="Nykanen H."/>
        </authorList>
    </citation>
    <scope>NUCLEOTIDE SEQUENCE [LARGE SCALE GENOMIC DNA]</scope>
    <source>
        <strain evidence="1">AMbin10</strain>
    </source>
</reference>
<accession>A0A2W4RM79</accession>
<gene>
    <name evidence="1" type="ORF">DM484_01880</name>
</gene>
<dbReference type="EMBL" id="QJPH01000136">
    <property type="protein sequence ID" value="PZN85021.1"/>
    <property type="molecule type" value="Genomic_DNA"/>
</dbReference>
<name>A0A2W4RM79_9GAMM</name>
<organism evidence="1 2">
    <name type="scientific">Candidatus Methylumidiphilus alinenensis</name>
    <dbReference type="NCBI Taxonomy" id="2202197"/>
    <lineage>
        <taxon>Bacteria</taxon>
        <taxon>Pseudomonadati</taxon>
        <taxon>Pseudomonadota</taxon>
        <taxon>Gammaproteobacteria</taxon>
        <taxon>Methylococcales</taxon>
        <taxon>Candidatus Methylumidiphilus</taxon>
    </lineage>
</organism>
<evidence type="ECO:0000313" key="1">
    <source>
        <dbReference type="EMBL" id="PZN85021.1"/>
    </source>
</evidence>